<gene>
    <name evidence="6" type="primary">LOC107421063</name>
</gene>
<feature type="compositionally biased region" description="Basic and acidic residues" evidence="4">
    <location>
        <begin position="299"/>
        <end position="309"/>
    </location>
</feature>
<dbReference type="InParanoid" id="A0A6P4AC16"/>
<dbReference type="Gene3D" id="1.25.40.10">
    <property type="entry name" value="Tetratricopeptide repeat domain"/>
    <property type="match status" value="1"/>
</dbReference>
<dbReference type="Proteomes" id="UP001652623">
    <property type="component" value="Chromosome 5"/>
</dbReference>
<feature type="repeat" description="TPR" evidence="3">
    <location>
        <begin position="181"/>
        <end position="214"/>
    </location>
</feature>
<protein>
    <submittedName>
        <fullName evidence="6">Uncharacterized protein LOC107421063</fullName>
    </submittedName>
</protein>
<feature type="repeat" description="TPR" evidence="3">
    <location>
        <begin position="215"/>
        <end position="248"/>
    </location>
</feature>
<dbReference type="Pfam" id="PF00515">
    <property type="entry name" value="TPR_1"/>
    <property type="match status" value="1"/>
</dbReference>
<dbReference type="Pfam" id="PF07719">
    <property type="entry name" value="TPR_2"/>
    <property type="match status" value="1"/>
</dbReference>
<feature type="region of interest" description="Disordered" evidence="4">
    <location>
        <begin position="363"/>
        <end position="395"/>
    </location>
</feature>
<keyword evidence="5" id="KW-1185">Reference proteome</keyword>
<dbReference type="RefSeq" id="XP_015885695.2">
    <property type="nucleotide sequence ID" value="XM_016030209.4"/>
</dbReference>
<feature type="repeat" description="TPR" evidence="3">
    <location>
        <begin position="249"/>
        <end position="283"/>
    </location>
</feature>
<evidence type="ECO:0000256" key="2">
    <source>
        <dbReference type="ARBA" id="ARBA00022803"/>
    </source>
</evidence>
<dbReference type="InterPro" id="IPR019734">
    <property type="entry name" value="TPR_rpt"/>
</dbReference>
<dbReference type="GO" id="GO:0016020">
    <property type="term" value="C:membrane"/>
    <property type="evidence" value="ECO:0007669"/>
    <property type="project" value="TreeGrafter"/>
</dbReference>
<name>A0A6P4AC16_ZIZJJ</name>
<dbReference type="SUPFAM" id="SSF48452">
    <property type="entry name" value="TPR-like"/>
    <property type="match status" value="1"/>
</dbReference>
<dbReference type="GO" id="GO:0006620">
    <property type="term" value="P:post-translational protein targeting to endoplasmic reticulum membrane"/>
    <property type="evidence" value="ECO:0007669"/>
    <property type="project" value="TreeGrafter"/>
</dbReference>
<evidence type="ECO:0000313" key="6">
    <source>
        <dbReference type="RefSeq" id="XP_015885695.2"/>
    </source>
</evidence>
<feature type="region of interest" description="Disordered" evidence="4">
    <location>
        <begin position="83"/>
        <end position="119"/>
    </location>
</feature>
<dbReference type="InterPro" id="IPR011990">
    <property type="entry name" value="TPR-like_helical_dom_sf"/>
</dbReference>
<dbReference type="GO" id="GO:0060090">
    <property type="term" value="F:molecular adaptor activity"/>
    <property type="evidence" value="ECO:0007669"/>
    <property type="project" value="TreeGrafter"/>
</dbReference>
<dbReference type="GO" id="GO:0072380">
    <property type="term" value="C:TRC complex"/>
    <property type="evidence" value="ECO:0007669"/>
    <property type="project" value="TreeGrafter"/>
</dbReference>
<dbReference type="PROSITE" id="PS50005">
    <property type="entry name" value="TPR"/>
    <property type="match status" value="3"/>
</dbReference>
<dbReference type="PANTHER" id="PTHR45831">
    <property type="entry name" value="LD24721P"/>
    <property type="match status" value="1"/>
</dbReference>
<dbReference type="PANTHER" id="PTHR45831:SF2">
    <property type="entry name" value="LD24721P"/>
    <property type="match status" value="1"/>
</dbReference>
<dbReference type="AlphaFoldDB" id="A0A6P4AC16"/>
<feature type="region of interest" description="Disordered" evidence="4">
    <location>
        <begin position="299"/>
        <end position="345"/>
    </location>
</feature>
<dbReference type="GeneID" id="107421063"/>
<feature type="compositionally biased region" description="Low complexity" evidence="4">
    <location>
        <begin position="92"/>
        <end position="104"/>
    </location>
</feature>
<evidence type="ECO:0000256" key="1">
    <source>
        <dbReference type="ARBA" id="ARBA00022737"/>
    </source>
</evidence>
<dbReference type="KEGG" id="zju:107421063"/>
<dbReference type="InterPro" id="IPR013105">
    <property type="entry name" value="TPR_2"/>
</dbReference>
<proteinExistence type="predicted"/>
<dbReference type="Gene3D" id="1.20.5.420">
    <property type="entry name" value="Immunoglobulin FC, subunit C"/>
    <property type="match status" value="1"/>
</dbReference>
<sequence length="440" mass="47872">MAANNLKTDSPISRRIVRAFLDFLNSVEPAPGVDLEGIEVARECLQDVFRLGSSAADEQTKPDSLVDIFSSVGTDKLKEKLDHGSISVDAPSSSLQNDSDSNLSRAPMGEAWTSKPNASGVSKDELFGQFFAALEKIHFFRTMPDGSDDPVRIDKATQLFHDVLTEMEKSGCRDFNPKNLADTFKSQGNKAMQLKQYSDAIELYNCAIALSESNAVYYCNRAAAYTQVHKYTEAIRDCLKSIEIDPNYSKAYSRLGLAYYAQGNYRDAINKGFKKALQLDPNNESVKENILVAEQKLREEQQRAERDQNTRSAGQSDPGHHNQSTGGGSRSHSAPPPFTSIPFDMSSLPSDFANMFMNMASNANQGQHSQSGQGDDGNNVNNGSDDPGIRIGGNINLNFGEQMPEELAGTLRSLVDMFSGGGGASRGNAHNPSDGRSAPN</sequence>
<evidence type="ECO:0000256" key="4">
    <source>
        <dbReference type="SAM" id="MobiDB-lite"/>
    </source>
</evidence>
<dbReference type="FunCoup" id="A0A6P4AC16">
    <property type="interactions" value="659"/>
</dbReference>
<reference evidence="6" key="1">
    <citation type="submission" date="2025-08" db="UniProtKB">
        <authorList>
            <consortium name="RefSeq"/>
        </authorList>
    </citation>
    <scope>IDENTIFICATION</scope>
    <source>
        <tissue evidence="6">Seedling</tissue>
    </source>
</reference>
<keyword evidence="2 3" id="KW-0802">TPR repeat</keyword>
<feature type="region of interest" description="Disordered" evidence="4">
    <location>
        <begin position="416"/>
        <end position="440"/>
    </location>
</feature>
<evidence type="ECO:0000256" key="3">
    <source>
        <dbReference type="PROSITE-ProRule" id="PRU00339"/>
    </source>
</evidence>
<keyword evidence="1" id="KW-0677">Repeat</keyword>
<dbReference type="SMART" id="SM00028">
    <property type="entry name" value="TPR"/>
    <property type="match status" value="3"/>
</dbReference>
<accession>A0A6P4AC16</accession>
<feature type="compositionally biased region" description="Low complexity" evidence="4">
    <location>
        <begin position="363"/>
        <end position="386"/>
    </location>
</feature>
<evidence type="ECO:0000313" key="5">
    <source>
        <dbReference type="Proteomes" id="UP001652623"/>
    </source>
</evidence>
<organism evidence="5 6">
    <name type="scientific">Ziziphus jujuba</name>
    <name type="common">Chinese jujube</name>
    <name type="synonym">Ziziphus sativa</name>
    <dbReference type="NCBI Taxonomy" id="326968"/>
    <lineage>
        <taxon>Eukaryota</taxon>
        <taxon>Viridiplantae</taxon>
        <taxon>Streptophyta</taxon>
        <taxon>Embryophyta</taxon>
        <taxon>Tracheophyta</taxon>
        <taxon>Spermatophyta</taxon>
        <taxon>Magnoliopsida</taxon>
        <taxon>eudicotyledons</taxon>
        <taxon>Gunneridae</taxon>
        <taxon>Pentapetalae</taxon>
        <taxon>rosids</taxon>
        <taxon>fabids</taxon>
        <taxon>Rosales</taxon>
        <taxon>Rhamnaceae</taxon>
        <taxon>Paliureae</taxon>
        <taxon>Ziziphus</taxon>
    </lineage>
</organism>
<dbReference type="InterPro" id="IPR047150">
    <property type="entry name" value="SGT"/>
</dbReference>